<sequence>MEQTQWSPPTAGIAACGAFGVVLAAVALTSVTDLPGRVLGGIAAVGLLVFAVMSWRARPKLAITPAGLVVRGWFSTQTYTQADLKSVRITEFRRLTRKVRLLELDTADDRLLVFTRWDVGTDPINVLDALTDAGLIPQR</sequence>
<dbReference type="InterPro" id="IPR019692">
    <property type="entry name" value="CFP-6_PH"/>
</dbReference>
<feature type="transmembrane region" description="Helical" evidence="1">
    <location>
        <begin position="38"/>
        <end position="55"/>
    </location>
</feature>
<evidence type="ECO:0000313" key="4">
    <source>
        <dbReference type="EMBL" id="TDK92320.1"/>
    </source>
</evidence>
<evidence type="ECO:0000259" key="2">
    <source>
        <dbReference type="Pfam" id="PF10756"/>
    </source>
</evidence>
<keyword evidence="1" id="KW-1133">Transmembrane helix</keyword>
<evidence type="ECO:0000313" key="6">
    <source>
        <dbReference type="Proteomes" id="UP000294929"/>
    </source>
</evidence>
<feature type="transmembrane region" description="Helical" evidence="1">
    <location>
        <begin position="12"/>
        <end position="32"/>
    </location>
</feature>
<proteinExistence type="predicted"/>
<keyword evidence="1" id="KW-0812">Transmembrane</keyword>
<reference evidence="4 6" key="2">
    <citation type="submission" date="2019-01" db="EMBL/GenBank/DDBJ databases">
        <title>High-quality-draft genome sequences of five non-tuberculosis mycobacteriaceae isolated from a nosocomial environment.</title>
        <authorList>
            <person name="Tiago I."/>
            <person name="Alarico S."/>
            <person name="Pereira S.G."/>
            <person name="Coelho C."/>
            <person name="Maranha A."/>
            <person name="Empadinhas N."/>
        </authorList>
    </citation>
    <scope>NUCLEOTIDE SEQUENCE [LARGE SCALE GENOMIC DNA]</scope>
    <source>
        <strain evidence="4 6">24AIII</strain>
    </source>
</reference>
<dbReference type="EMBL" id="LZSF01000134">
    <property type="protein sequence ID" value="OBA86865.1"/>
    <property type="molecule type" value="Genomic_DNA"/>
</dbReference>
<feature type="domain" description="Low molecular weight protein antigen 6 PH" evidence="2">
    <location>
        <begin position="58"/>
        <end position="134"/>
    </location>
</feature>
<dbReference type="AlphaFoldDB" id="A0A1A0MN74"/>
<protein>
    <submittedName>
        <fullName evidence="4">PH domain-containing protein</fullName>
    </submittedName>
</protein>
<comment type="caution">
    <text evidence="3">The sequence shown here is derived from an EMBL/GenBank/DDBJ whole genome shotgun (WGS) entry which is preliminary data.</text>
</comment>
<dbReference type="OrthoDB" id="4381453at2"/>
<evidence type="ECO:0000313" key="5">
    <source>
        <dbReference type="Proteomes" id="UP000093962"/>
    </source>
</evidence>
<dbReference type="EMBL" id="SDLO01000003">
    <property type="protein sequence ID" value="TDK92320.1"/>
    <property type="molecule type" value="Genomic_DNA"/>
</dbReference>
<name>A0A1A0MN74_MYCMU</name>
<accession>A0A1A0MN74</accession>
<dbReference type="Pfam" id="PF10756">
    <property type="entry name" value="bPH_6"/>
    <property type="match status" value="1"/>
</dbReference>
<dbReference type="Proteomes" id="UP000093962">
    <property type="component" value="Unassembled WGS sequence"/>
</dbReference>
<dbReference type="RefSeq" id="WP_064859215.1">
    <property type="nucleotide sequence ID" value="NZ_LZSF01000134.1"/>
</dbReference>
<keyword evidence="1" id="KW-0472">Membrane</keyword>
<organism evidence="3 5">
    <name type="scientific">Mycolicibacterium mucogenicum</name>
    <name type="common">Mycobacterium mucogenicum</name>
    <dbReference type="NCBI Taxonomy" id="56689"/>
    <lineage>
        <taxon>Bacteria</taxon>
        <taxon>Bacillati</taxon>
        <taxon>Actinomycetota</taxon>
        <taxon>Actinomycetes</taxon>
        <taxon>Mycobacteriales</taxon>
        <taxon>Mycobacteriaceae</taxon>
        <taxon>Mycolicibacterium</taxon>
    </lineage>
</organism>
<evidence type="ECO:0000256" key="1">
    <source>
        <dbReference type="SAM" id="Phobius"/>
    </source>
</evidence>
<reference evidence="3 5" key="1">
    <citation type="submission" date="2016-06" db="EMBL/GenBank/DDBJ databases">
        <authorList>
            <person name="Kjaerup R.B."/>
            <person name="Dalgaard T.S."/>
            <person name="Juul-Madsen H.R."/>
        </authorList>
    </citation>
    <scope>NUCLEOTIDE SEQUENCE [LARGE SCALE GENOMIC DNA]</scope>
    <source>
        <strain evidence="3 5">1199456.5</strain>
    </source>
</reference>
<evidence type="ECO:0000313" key="3">
    <source>
        <dbReference type="EMBL" id="OBA86865.1"/>
    </source>
</evidence>
<gene>
    <name evidence="3" type="ORF">A5642_21725</name>
    <name evidence="4" type="ORF">EUA03_04100</name>
</gene>
<dbReference type="Proteomes" id="UP000294929">
    <property type="component" value="Unassembled WGS sequence"/>
</dbReference>